<proteinExistence type="predicted"/>
<dbReference type="GO" id="GO:0006086">
    <property type="term" value="P:pyruvate decarboxylation to acetyl-CoA"/>
    <property type="evidence" value="ECO:0007669"/>
    <property type="project" value="TreeGrafter"/>
</dbReference>
<dbReference type="InterPro" id="IPR001017">
    <property type="entry name" value="DH_E1"/>
</dbReference>
<accession>A0A0F9CAK8</accession>
<keyword evidence="3" id="KW-0786">Thiamine pyrophosphate</keyword>
<dbReference type="Gene3D" id="3.40.50.970">
    <property type="match status" value="1"/>
</dbReference>
<feature type="domain" description="Dehydrogenase E1 component" evidence="4">
    <location>
        <begin position="9"/>
        <end position="156"/>
    </location>
</feature>
<name>A0A0F9CAK8_9ZZZZ</name>
<evidence type="ECO:0000256" key="1">
    <source>
        <dbReference type="ARBA" id="ARBA00001964"/>
    </source>
</evidence>
<protein>
    <recommendedName>
        <fullName evidence="4">Dehydrogenase E1 component domain-containing protein</fullName>
    </recommendedName>
</protein>
<evidence type="ECO:0000256" key="2">
    <source>
        <dbReference type="ARBA" id="ARBA00023002"/>
    </source>
</evidence>
<organism evidence="5">
    <name type="scientific">marine sediment metagenome</name>
    <dbReference type="NCBI Taxonomy" id="412755"/>
    <lineage>
        <taxon>unclassified sequences</taxon>
        <taxon>metagenomes</taxon>
        <taxon>ecological metagenomes</taxon>
    </lineage>
</organism>
<evidence type="ECO:0000313" key="5">
    <source>
        <dbReference type="EMBL" id="KKK99349.1"/>
    </source>
</evidence>
<dbReference type="GO" id="GO:0004739">
    <property type="term" value="F:pyruvate dehydrogenase (acetyl-transferring) activity"/>
    <property type="evidence" value="ECO:0007669"/>
    <property type="project" value="TreeGrafter"/>
</dbReference>
<dbReference type="InterPro" id="IPR050642">
    <property type="entry name" value="PDH_E1_Alpha_Subunit"/>
</dbReference>
<feature type="non-terminal residue" evidence="5">
    <location>
        <position position="171"/>
    </location>
</feature>
<dbReference type="PANTHER" id="PTHR11516:SF60">
    <property type="entry name" value="PYRUVATE DEHYDROGENASE E1 COMPONENT SUBUNIT ALPHA"/>
    <property type="match status" value="1"/>
</dbReference>
<gene>
    <name evidence="5" type="ORF">LCGC14_2633650</name>
</gene>
<dbReference type="AlphaFoldDB" id="A0A0F9CAK8"/>
<dbReference type="Pfam" id="PF00676">
    <property type="entry name" value="E1_dh"/>
    <property type="match status" value="1"/>
</dbReference>
<reference evidence="5" key="1">
    <citation type="journal article" date="2015" name="Nature">
        <title>Complex archaea that bridge the gap between prokaryotes and eukaryotes.</title>
        <authorList>
            <person name="Spang A."/>
            <person name="Saw J.H."/>
            <person name="Jorgensen S.L."/>
            <person name="Zaremba-Niedzwiedzka K."/>
            <person name="Martijn J."/>
            <person name="Lind A.E."/>
            <person name="van Eijk R."/>
            <person name="Schleper C."/>
            <person name="Guy L."/>
            <person name="Ettema T.J."/>
        </authorList>
    </citation>
    <scope>NUCLEOTIDE SEQUENCE</scope>
</reference>
<dbReference type="SUPFAM" id="SSF52518">
    <property type="entry name" value="Thiamin diphosphate-binding fold (THDP-binding)"/>
    <property type="match status" value="1"/>
</dbReference>
<evidence type="ECO:0000256" key="3">
    <source>
        <dbReference type="ARBA" id="ARBA00023052"/>
    </source>
</evidence>
<keyword evidence="2" id="KW-0560">Oxidoreductase</keyword>
<dbReference type="EMBL" id="LAZR01045243">
    <property type="protein sequence ID" value="KKK99349.1"/>
    <property type="molecule type" value="Genomic_DNA"/>
</dbReference>
<comment type="cofactor">
    <cofactor evidence="1">
        <name>thiamine diphosphate</name>
        <dbReference type="ChEBI" id="CHEBI:58937"/>
    </cofactor>
</comment>
<dbReference type="PANTHER" id="PTHR11516">
    <property type="entry name" value="PYRUVATE DEHYDROGENASE E1 COMPONENT, ALPHA SUBUNIT BACTERIAL AND ORGANELLAR"/>
    <property type="match status" value="1"/>
</dbReference>
<comment type="caution">
    <text evidence="5">The sequence shown here is derived from an EMBL/GenBank/DDBJ whole genome shotgun (WGS) entry which is preliminary data.</text>
</comment>
<dbReference type="InterPro" id="IPR029061">
    <property type="entry name" value="THDP-binding"/>
</dbReference>
<evidence type="ECO:0000259" key="4">
    <source>
        <dbReference type="Pfam" id="PF00676"/>
    </source>
</evidence>
<sequence>MTAEDLIAFERDILDWFERGEIRAPVHLHGGNEQQLIDIFREVQPDDWVFSTHRSHYHCLLKGVPPELVKAEILQGNSISLQFPEYHFYTSAIVGGILPIALGVAMGGQRVWCFGGDMASHTGIFNECLRYAAGHDLPIRFVVESNGLSVETPTDKVWGEGYLKEGSLARV</sequence>